<gene>
    <name evidence="5" type="ORF">FSW04_08010</name>
</gene>
<reference evidence="5 6" key="1">
    <citation type="journal article" date="2018" name="J. Microbiol.">
        <title>Baekduia soli gen. nov., sp. nov., a novel bacterium isolated from the soil of Baekdu Mountain and proposal of a novel family name, Baekduiaceae fam. nov.</title>
        <authorList>
            <person name="An D.S."/>
            <person name="Siddiqi M.Z."/>
            <person name="Kim K.H."/>
            <person name="Yu H.S."/>
            <person name="Im W.T."/>
        </authorList>
    </citation>
    <scope>NUCLEOTIDE SEQUENCE [LARGE SCALE GENOMIC DNA]</scope>
    <source>
        <strain evidence="5 6">BR7-21</strain>
    </source>
</reference>
<dbReference type="PANTHER" id="PTHR43156:SF2">
    <property type="entry name" value="STAGE II SPORULATION PROTEIN E"/>
    <property type="match status" value="1"/>
</dbReference>
<dbReference type="Pfam" id="PF13185">
    <property type="entry name" value="GAF_2"/>
    <property type="match status" value="1"/>
</dbReference>
<accession>A0A5B8U3A9</accession>
<dbReference type="OrthoDB" id="118142at2"/>
<dbReference type="SMART" id="SM00331">
    <property type="entry name" value="PP2C_SIG"/>
    <property type="match status" value="1"/>
</dbReference>
<keyword evidence="6" id="KW-1185">Reference proteome</keyword>
<dbReference type="GO" id="GO:0016791">
    <property type="term" value="F:phosphatase activity"/>
    <property type="evidence" value="ECO:0007669"/>
    <property type="project" value="TreeGrafter"/>
</dbReference>
<keyword evidence="1" id="KW-0378">Hydrolase</keyword>
<evidence type="ECO:0000313" key="6">
    <source>
        <dbReference type="Proteomes" id="UP000321805"/>
    </source>
</evidence>
<sequence>MRLDVAGPSRLEPANPTATHLPDPTNLTAHAEDRLRDLRSVTDATLGRLDVDELLAELLRRTQEIFDADTAAVLMVDAASRHLVARAARGLEEEVYQGVHIPLGAGFAGRIAAQGQPIVLERVDATTVANPILWEKGVRKMLGVPLLAGRRVIGVLHVGRIEDRPFGPADVELLEVVADRVVGAVARRQGAVEHAAAGLLERSLLPAALPACEGLQFASRYITPDDRSVGGDWYDAFVVPSGDLWLVVGDVAGHGLGAAVVMGRVRSALRAYSLIASTPEEVLKLTDRKVEHFEIDMMATVVCAVASPPFHRFRIATAGHPPPVIADPEHGAHLVQAPVGPPLGAMSAGQRRSVELELPRGAALVLYTDGLIERRGEHLVQGLGRLLAAAVADEPERVCRAILRDLVGADAPIDDIAIVVAQRTR</sequence>
<feature type="domain" description="GAF" evidence="3">
    <location>
        <begin position="50"/>
        <end position="195"/>
    </location>
</feature>
<dbReference type="SUPFAM" id="SSF55781">
    <property type="entry name" value="GAF domain-like"/>
    <property type="match status" value="1"/>
</dbReference>
<dbReference type="InterPro" id="IPR052016">
    <property type="entry name" value="Bact_Sigma-Reg"/>
</dbReference>
<dbReference type="KEGG" id="bsol:FSW04_08010"/>
<evidence type="ECO:0000256" key="2">
    <source>
        <dbReference type="SAM" id="MobiDB-lite"/>
    </source>
</evidence>
<dbReference type="SUPFAM" id="SSF81606">
    <property type="entry name" value="PP2C-like"/>
    <property type="match status" value="1"/>
</dbReference>
<evidence type="ECO:0000313" key="5">
    <source>
        <dbReference type="EMBL" id="QEC47526.1"/>
    </source>
</evidence>
<proteinExistence type="predicted"/>
<dbReference type="EMBL" id="CP042430">
    <property type="protein sequence ID" value="QEC47526.1"/>
    <property type="molecule type" value="Genomic_DNA"/>
</dbReference>
<protein>
    <submittedName>
        <fullName evidence="5">SpoIIE family protein phosphatase</fullName>
    </submittedName>
</protein>
<name>A0A5B8U3A9_9ACTN</name>
<dbReference type="AlphaFoldDB" id="A0A5B8U3A9"/>
<feature type="domain" description="PPM-type phosphatase" evidence="4">
    <location>
        <begin position="212"/>
        <end position="423"/>
    </location>
</feature>
<feature type="region of interest" description="Disordered" evidence="2">
    <location>
        <begin position="1"/>
        <end position="26"/>
    </location>
</feature>
<dbReference type="PANTHER" id="PTHR43156">
    <property type="entry name" value="STAGE II SPORULATION PROTEIN E-RELATED"/>
    <property type="match status" value="1"/>
</dbReference>
<dbReference type="Gene3D" id="3.60.40.10">
    <property type="entry name" value="PPM-type phosphatase domain"/>
    <property type="match status" value="1"/>
</dbReference>
<dbReference type="SMART" id="SM00065">
    <property type="entry name" value="GAF"/>
    <property type="match status" value="1"/>
</dbReference>
<dbReference type="InterPro" id="IPR001932">
    <property type="entry name" value="PPM-type_phosphatase-like_dom"/>
</dbReference>
<evidence type="ECO:0000259" key="3">
    <source>
        <dbReference type="SMART" id="SM00065"/>
    </source>
</evidence>
<dbReference type="Pfam" id="PF07228">
    <property type="entry name" value="SpoIIE"/>
    <property type="match status" value="1"/>
</dbReference>
<dbReference type="Proteomes" id="UP000321805">
    <property type="component" value="Chromosome"/>
</dbReference>
<dbReference type="InterPro" id="IPR029016">
    <property type="entry name" value="GAF-like_dom_sf"/>
</dbReference>
<organism evidence="5 6">
    <name type="scientific">Baekduia soli</name>
    <dbReference type="NCBI Taxonomy" id="496014"/>
    <lineage>
        <taxon>Bacteria</taxon>
        <taxon>Bacillati</taxon>
        <taxon>Actinomycetota</taxon>
        <taxon>Thermoleophilia</taxon>
        <taxon>Solirubrobacterales</taxon>
        <taxon>Baekduiaceae</taxon>
        <taxon>Baekduia</taxon>
    </lineage>
</organism>
<dbReference type="InterPro" id="IPR036457">
    <property type="entry name" value="PPM-type-like_dom_sf"/>
</dbReference>
<dbReference type="InterPro" id="IPR003018">
    <property type="entry name" value="GAF"/>
</dbReference>
<dbReference type="Gene3D" id="3.30.450.40">
    <property type="match status" value="1"/>
</dbReference>
<evidence type="ECO:0000259" key="4">
    <source>
        <dbReference type="SMART" id="SM00331"/>
    </source>
</evidence>
<evidence type="ECO:0000256" key="1">
    <source>
        <dbReference type="ARBA" id="ARBA00022801"/>
    </source>
</evidence>